<evidence type="ECO:0000256" key="12">
    <source>
        <dbReference type="ARBA" id="ARBA00023242"/>
    </source>
</evidence>
<dbReference type="OrthoDB" id="412748at2759"/>
<dbReference type="GO" id="GO:0046872">
    <property type="term" value="F:metal ion binding"/>
    <property type="evidence" value="ECO:0007669"/>
    <property type="project" value="UniProtKB-KW"/>
</dbReference>
<comment type="cofactor">
    <cofactor evidence="1">
        <name>Mn(2+)</name>
        <dbReference type="ChEBI" id="CHEBI:29035"/>
    </cofactor>
</comment>
<protein>
    <recommendedName>
        <fullName evidence="5">polynucleotide adenylyltransferase</fullName>
        <ecNumber evidence="5">2.7.7.19</ecNumber>
    </recommendedName>
</protein>
<dbReference type="FunFam" id="1.10.1410.10:FF:000001">
    <property type="entry name" value="Putative poly(A) polymerase gamma"/>
    <property type="match status" value="1"/>
</dbReference>
<feature type="domain" description="Poly(A) polymerase central" evidence="13">
    <location>
        <begin position="87"/>
        <end position="210"/>
    </location>
</feature>
<evidence type="ECO:0000259" key="13">
    <source>
        <dbReference type="Pfam" id="PF04928"/>
    </source>
</evidence>
<feature type="non-terminal residue" evidence="15">
    <location>
        <position position="211"/>
    </location>
</feature>
<keyword evidence="9" id="KW-0547">Nucleotide-binding</keyword>
<reference evidence="15 16" key="1">
    <citation type="submission" date="2015-07" db="EMBL/GenBank/DDBJ databases">
        <title>The genome of Pseudoloma neurophilia, a relevant intracellular parasite of the zebrafish.</title>
        <authorList>
            <person name="Ndikumana S."/>
            <person name="Pelin A."/>
            <person name="Sanders J."/>
            <person name="Corradi N."/>
        </authorList>
    </citation>
    <scope>NUCLEOTIDE SEQUENCE [LARGE SCALE GENOMIC DNA]</scope>
    <source>
        <strain evidence="15 16">MK1</strain>
    </source>
</reference>
<dbReference type="Gene3D" id="1.10.1410.10">
    <property type="match status" value="1"/>
</dbReference>
<feature type="non-terminal residue" evidence="15">
    <location>
        <position position="1"/>
    </location>
</feature>
<dbReference type="InterPro" id="IPR043519">
    <property type="entry name" value="NT_sf"/>
</dbReference>
<evidence type="ECO:0000259" key="14">
    <source>
        <dbReference type="Pfam" id="PF20750"/>
    </source>
</evidence>
<dbReference type="VEuPathDB" id="MicrosporidiaDB:M153_205410001"/>
<dbReference type="EMBL" id="LGUB01001441">
    <property type="protein sequence ID" value="KRH91870.1"/>
    <property type="molecule type" value="Genomic_DNA"/>
</dbReference>
<sequence length="211" mass="24458">TSIETSIETEKSAITQEHTLPLTNKKNIIEIKIDLLYSRLTMAHIDSSLDLSDSKLLKNVDEKSVLSLNGNRVADEILKLVPNVNLFHGVLRCIKYWSKRRQINGHLFGYPGGIAYAILVARICQLFPNYDEINLINKFFELYKDWKWPIPVQLNKIENMNYNFKIWDPTNNPSDRFHKMPIITPAYPAMCSTHNIFSSTLKRFKDECVRA</sequence>
<comment type="caution">
    <text evidence="15">The sequence shown here is derived from an EMBL/GenBank/DDBJ whole genome shotgun (WGS) entry which is preliminary data.</text>
</comment>
<evidence type="ECO:0000256" key="11">
    <source>
        <dbReference type="ARBA" id="ARBA00022842"/>
    </source>
</evidence>
<evidence type="ECO:0000256" key="6">
    <source>
        <dbReference type="ARBA" id="ARBA00022664"/>
    </source>
</evidence>
<dbReference type="PANTHER" id="PTHR10682:SF10">
    <property type="entry name" value="POLYNUCLEOTIDE ADENYLYLTRANSFERASE"/>
    <property type="match status" value="1"/>
</dbReference>
<dbReference type="Proteomes" id="UP000051530">
    <property type="component" value="Unassembled WGS sequence"/>
</dbReference>
<feature type="domain" description="Poly(A) polymerase nucleotidyltransferase" evidence="14">
    <location>
        <begin position="24"/>
        <end position="81"/>
    </location>
</feature>
<keyword evidence="6" id="KW-0507">mRNA processing</keyword>
<dbReference type="InterPro" id="IPR007012">
    <property type="entry name" value="PolA_pol_cen_dom"/>
</dbReference>
<evidence type="ECO:0000256" key="5">
    <source>
        <dbReference type="ARBA" id="ARBA00012388"/>
    </source>
</evidence>
<keyword evidence="10" id="KW-0067">ATP-binding</keyword>
<keyword evidence="8" id="KW-0479">Metal-binding</keyword>
<dbReference type="AlphaFoldDB" id="A0A0R0LWQ6"/>
<comment type="subcellular location">
    <subcellularLocation>
        <location evidence="3">Nucleus</location>
    </subcellularLocation>
</comment>
<keyword evidence="7 15" id="KW-0808">Transferase</keyword>
<organism evidence="15 16">
    <name type="scientific">Pseudoloma neurophilia</name>
    <dbReference type="NCBI Taxonomy" id="146866"/>
    <lineage>
        <taxon>Eukaryota</taxon>
        <taxon>Fungi</taxon>
        <taxon>Fungi incertae sedis</taxon>
        <taxon>Microsporidia</taxon>
        <taxon>Pseudoloma</taxon>
    </lineage>
</organism>
<evidence type="ECO:0000256" key="10">
    <source>
        <dbReference type="ARBA" id="ARBA00022840"/>
    </source>
</evidence>
<evidence type="ECO:0000256" key="3">
    <source>
        <dbReference type="ARBA" id="ARBA00004123"/>
    </source>
</evidence>
<dbReference type="GO" id="GO:0005634">
    <property type="term" value="C:nucleus"/>
    <property type="evidence" value="ECO:0007669"/>
    <property type="project" value="UniProtKB-SubCell"/>
</dbReference>
<dbReference type="GO" id="GO:1990817">
    <property type="term" value="F:poly(A) RNA polymerase activity"/>
    <property type="evidence" value="ECO:0007669"/>
    <property type="project" value="UniProtKB-EC"/>
</dbReference>
<evidence type="ECO:0000256" key="2">
    <source>
        <dbReference type="ARBA" id="ARBA00001946"/>
    </source>
</evidence>
<proteinExistence type="inferred from homology"/>
<dbReference type="InterPro" id="IPR048840">
    <property type="entry name" value="PolA_pol_NTPase"/>
</dbReference>
<dbReference type="Pfam" id="PF20750">
    <property type="entry name" value="PAP_NTPase"/>
    <property type="match status" value="1"/>
</dbReference>
<evidence type="ECO:0000313" key="16">
    <source>
        <dbReference type="Proteomes" id="UP000051530"/>
    </source>
</evidence>
<dbReference type="EC" id="2.7.7.19" evidence="5"/>
<dbReference type="SUPFAM" id="SSF81631">
    <property type="entry name" value="PAP/OAS1 substrate-binding domain"/>
    <property type="match status" value="1"/>
</dbReference>
<name>A0A0R0LWQ6_9MICR</name>
<evidence type="ECO:0000256" key="9">
    <source>
        <dbReference type="ARBA" id="ARBA00022741"/>
    </source>
</evidence>
<evidence type="ECO:0000256" key="1">
    <source>
        <dbReference type="ARBA" id="ARBA00001936"/>
    </source>
</evidence>
<evidence type="ECO:0000256" key="4">
    <source>
        <dbReference type="ARBA" id="ARBA00010912"/>
    </source>
</evidence>
<dbReference type="PANTHER" id="PTHR10682">
    <property type="entry name" value="POLY A POLYMERASE"/>
    <property type="match status" value="1"/>
</dbReference>
<evidence type="ECO:0000313" key="15">
    <source>
        <dbReference type="EMBL" id="KRH91870.1"/>
    </source>
</evidence>
<comment type="similarity">
    <text evidence="4">Belongs to the poly(A) polymerase family.</text>
</comment>
<evidence type="ECO:0000256" key="8">
    <source>
        <dbReference type="ARBA" id="ARBA00022723"/>
    </source>
</evidence>
<comment type="cofactor">
    <cofactor evidence="2">
        <name>Mg(2+)</name>
        <dbReference type="ChEBI" id="CHEBI:18420"/>
    </cofactor>
</comment>
<evidence type="ECO:0000256" key="7">
    <source>
        <dbReference type="ARBA" id="ARBA00022679"/>
    </source>
</evidence>
<keyword evidence="11" id="KW-0460">Magnesium</keyword>
<dbReference type="GO" id="GO:0006397">
    <property type="term" value="P:mRNA processing"/>
    <property type="evidence" value="ECO:0007669"/>
    <property type="project" value="UniProtKB-KW"/>
</dbReference>
<gene>
    <name evidence="15" type="ORF">M153_205410001</name>
</gene>
<keyword evidence="12" id="KW-0539">Nucleus</keyword>
<dbReference type="Pfam" id="PF04928">
    <property type="entry name" value="PAP_central"/>
    <property type="match status" value="1"/>
</dbReference>
<dbReference type="GO" id="GO:0005524">
    <property type="term" value="F:ATP binding"/>
    <property type="evidence" value="ECO:0007669"/>
    <property type="project" value="UniProtKB-KW"/>
</dbReference>
<keyword evidence="16" id="KW-1185">Reference proteome</keyword>
<accession>A0A0R0LWQ6</accession>
<dbReference type="SUPFAM" id="SSF81301">
    <property type="entry name" value="Nucleotidyltransferase"/>
    <property type="match status" value="1"/>
</dbReference>